<dbReference type="Proteomes" id="UP000829829">
    <property type="component" value="Chromosome 1"/>
</dbReference>
<protein>
    <submittedName>
        <fullName evidence="1">Uncharacterized protein</fullName>
    </submittedName>
</protein>
<proteinExistence type="predicted"/>
<sequence length="105" mass="12463">MYKLLKNFETKKRGLRISLFFTIASLVSFFIENTILQFILLGFGFVSFVFTLVQPETFYFFTNLILEWILTFFSGILKISLLILYMILWKPIQVLIDLFRGEKKS</sequence>
<organism evidence="1 2">
    <name type="scientific">Leptospira noguchii</name>
    <dbReference type="NCBI Taxonomy" id="28182"/>
    <lineage>
        <taxon>Bacteria</taxon>
        <taxon>Pseudomonadati</taxon>
        <taxon>Spirochaetota</taxon>
        <taxon>Spirochaetia</taxon>
        <taxon>Leptospirales</taxon>
        <taxon>Leptospiraceae</taxon>
        <taxon>Leptospira</taxon>
    </lineage>
</organism>
<accession>A0A9Q8VVJ5</accession>
<dbReference type="EMBL" id="CP091957">
    <property type="protein sequence ID" value="UOG58024.1"/>
    <property type="molecule type" value="Genomic_DNA"/>
</dbReference>
<evidence type="ECO:0000313" key="1">
    <source>
        <dbReference type="EMBL" id="UOG58024.1"/>
    </source>
</evidence>
<gene>
    <name evidence="1" type="ORF">MAL03_07980</name>
</gene>
<name>A0A9Q8VVJ5_9LEPT</name>
<reference evidence="1" key="1">
    <citation type="submission" date="2022-02" db="EMBL/GenBank/DDBJ databases">
        <title>The genetically variable rfb locus in Leptospira is a mobile cassette and a molecular signature of serovar identity.</title>
        <authorList>
            <person name="Nieves C."/>
            <person name="Vincent A.T."/>
            <person name="Zarantonelli L."/>
            <person name="Picardeau M."/>
            <person name="Veyrier F.J."/>
            <person name="Buschiazzo A."/>
        </authorList>
    </citation>
    <scope>NUCLEOTIDE SEQUENCE</scope>
    <source>
        <strain evidence="1">IP1512017</strain>
    </source>
</reference>
<evidence type="ECO:0000313" key="2">
    <source>
        <dbReference type="Proteomes" id="UP000829829"/>
    </source>
</evidence>
<dbReference type="RefSeq" id="WP_004424552.1">
    <property type="nucleotide sequence ID" value="NZ_CP091928.1"/>
</dbReference>
<dbReference type="AlphaFoldDB" id="A0A9Q8VVJ5"/>